<name>A0A6M3IHH8_9ZZZZ</name>
<dbReference type="EMBL" id="MT142280">
    <property type="protein sequence ID" value="QJA77377.1"/>
    <property type="molecule type" value="Genomic_DNA"/>
</dbReference>
<proteinExistence type="predicted"/>
<reference evidence="1" key="1">
    <citation type="submission" date="2020-03" db="EMBL/GenBank/DDBJ databases">
        <title>The deep terrestrial virosphere.</title>
        <authorList>
            <person name="Holmfeldt K."/>
            <person name="Nilsson E."/>
            <person name="Simone D."/>
            <person name="Lopez-Fernandez M."/>
            <person name="Wu X."/>
            <person name="de Brujin I."/>
            <person name="Lundin D."/>
            <person name="Andersson A."/>
            <person name="Bertilsson S."/>
            <person name="Dopson M."/>
        </authorList>
    </citation>
    <scope>NUCLEOTIDE SEQUENCE</scope>
    <source>
        <strain evidence="2">MM415A01315</strain>
        <strain evidence="1">MM415B01776</strain>
    </source>
</reference>
<evidence type="ECO:0000313" key="2">
    <source>
        <dbReference type="EMBL" id="QJA77377.1"/>
    </source>
</evidence>
<evidence type="ECO:0000313" key="1">
    <source>
        <dbReference type="EMBL" id="QJA56899.1"/>
    </source>
</evidence>
<dbReference type="EMBL" id="MT141244">
    <property type="protein sequence ID" value="QJA56899.1"/>
    <property type="molecule type" value="Genomic_DNA"/>
</dbReference>
<dbReference type="AlphaFoldDB" id="A0A6M3IHH8"/>
<gene>
    <name evidence="2" type="ORF">MM415A01315_0008</name>
    <name evidence="1" type="ORF">MM415B01776_0017</name>
</gene>
<accession>A0A6M3IHH8</accession>
<sequence>MIEKLTEIVNDIVLPEILHNVTKDGILTARLSETQVYAVVIAIMAMERLEKERK</sequence>
<protein>
    <submittedName>
        <fullName evidence="1">Uncharacterized protein</fullName>
    </submittedName>
</protein>
<organism evidence="1">
    <name type="scientific">viral metagenome</name>
    <dbReference type="NCBI Taxonomy" id="1070528"/>
    <lineage>
        <taxon>unclassified sequences</taxon>
        <taxon>metagenomes</taxon>
        <taxon>organismal metagenomes</taxon>
    </lineage>
</organism>